<reference evidence="2 3" key="1">
    <citation type="submission" date="2024-04" db="EMBL/GenBank/DDBJ databases">
        <title>Draft genome sequence of Thalassolituus maritimus NBRC 116585.</title>
        <authorList>
            <person name="Miyakawa T."/>
            <person name="Kusuya Y."/>
            <person name="Miura T."/>
        </authorList>
    </citation>
    <scope>NUCLEOTIDE SEQUENCE [LARGE SCALE GENOMIC DNA]</scope>
    <source>
        <strain evidence="2 3">5NW40-0001</strain>
    </source>
</reference>
<name>A0ABP9ZVP3_9GAMM</name>
<evidence type="ECO:0000313" key="3">
    <source>
        <dbReference type="Proteomes" id="UP001481413"/>
    </source>
</evidence>
<dbReference type="PROSITE" id="PS51186">
    <property type="entry name" value="GNAT"/>
    <property type="match status" value="1"/>
</dbReference>
<dbReference type="RefSeq" id="WP_353293100.1">
    <property type="nucleotide sequence ID" value="NZ_BAABWH010000001.1"/>
</dbReference>
<dbReference type="InterPro" id="IPR000182">
    <property type="entry name" value="GNAT_dom"/>
</dbReference>
<dbReference type="SUPFAM" id="SSF55729">
    <property type="entry name" value="Acyl-CoA N-acyltransferases (Nat)"/>
    <property type="match status" value="1"/>
</dbReference>
<keyword evidence="3" id="KW-1185">Reference proteome</keyword>
<accession>A0ABP9ZVP3</accession>
<gene>
    <name evidence="2" type="ORF">NBRC116585_02740</name>
</gene>
<dbReference type="Pfam" id="PF13673">
    <property type="entry name" value="Acetyltransf_10"/>
    <property type="match status" value="1"/>
</dbReference>
<organism evidence="2 3">
    <name type="scientific">Thalassolituus maritimus</name>
    <dbReference type="NCBI Taxonomy" id="484498"/>
    <lineage>
        <taxon>Bacteria</taxon>
        <taxon>Pseudomonadati</taxon>
        <taxon>Pseudomonadota</taxon>
        <taxon>Gammaproteobacteria</taxon>
        <taxon>Oceanospirillales</taxon>
        <taxon>Oceanospirillaceae</taxon>
        <taxon>Thalassolituus</taxon>
    </lineage>
</organism>
<dbReference type="InterPro" id="IPR016181">
    <property type="entry name" value="Acyl_CoA_acyltransferase"/>
</dbReference>
<evidence type="ECO:0000313" key="2">
    <source>
        <dbReference type="EMBL" id="GAA6144157.1"/>
    </source>
</evidence>
<sequence length="139" mass="15598">MNSVKRATVADANSLYKQAGYSGRATPTDLLYGAYRGHQCVSVTRLQEYNGQWLLRHLCTLPSERRQGLAMTLCRSILIDVEKTVWLFPLPGLHVLYEQAGFKAVPDNQVPEALQKVWLATKKKYPQSQAMMAEPTGDT</sequence>
<dbReference type="Gene3D" id="3.40.630.30">
    <property type="match status" value="1"/>
</dbReference>
<protein>
    <recommendedName>
        <fullName evidence="1">N-acetyltransferase domain-containing protein</fullName>
    </recommendedName>
</protein>
<feature type="domain" description="N-acetyltransferase" evidence="1">
    <location>
        <begin position="1"/>
        <end position="126"/>
    </location>
</feature>
<dbReference type="EMBL" id="BAABWH010000001">
    <property type="protein sequence ID" value="GAA6144157.1"/>
    <property type="molecule type" value="Genomic_DNA"/>
</dbReference>
<dbReference type="Proteomes" id="UP001481413">
    <property type="component" value="Unassembled WGS sequence"/>
</dbReference>
<evidence type="ECO:0000259" key="1">
    <source>
        <dbReference type="PROSITE" id="PS51186"/>
    </source>
</evidence>
<proteinExistence type="predicted"/>
<dbReference type="CDD" id="cd04301">
    <property type="entry name" value="NAT_SF"/>
    <property type="match status" value="1"/>
</dbReference>
<comment type="caution">
    <text evidence="2">The sequence shown here is derived from an EMBL/GenBank/DDBJ whole genome shotgun (WGS) entry which is preliminary data.</text>
</comment>